<sequence>MRMKGVSSVFTLIVTVITIAIIVGASVYTFEQYNMYVSMSRVSITSSSSAPKATLPYNPNTKTVYITLVSLSSGSPFNFNGTSFGSMVIYVPAGSNLQITFINQESLPHNLNLVQNTTASPTSNLGDDGKILLTIGASSSDYTVNGIVNGQSATGTFSDIPAGTYWLACGITGHAESGMWVVLIASPNVSTPYVVTS</sequence>
<dbReference type="InterPro" id="IPR055193">
    <property type="entry name" value="SoxE_N"/>
</dbReference>
<dbReference type="Gene3D" id="2.60.40.420">
    <property type="entry name" value="Cupredoxins - blue copper proteins"/>
    <property type="match status" value="1"/>
</dbReference>
<dbReference type="KEGG" id="csty:KN1_09000"/>
<dbReference type="InterPro" id="IPR010532">
    <property type="entry name" value="SoxE"/>
</dbReference>
<evidence type="ECO:0000313" key="7">
    <source>
        <dbReference type="Proteomes" id="UP000825123"/>
    </source>
</evidence>
<dbReference type="PROSITE" id="PS00079">
    <property type="entry name" value="MULTICOPPER_OXIDASE1"/>
    <property type="match status" value="1"/>
</dbReference>
<dbReference type="InterPro" id="IPR049544">
    <property type="entry name" value="SoxE-like_C"/>
</dbReference>
<dbReference type="Pfam" id="PF22852">
    <property type="entry name" value="SoxE_N"/>
    <property type="match status" value="1"/>
</dbReference>
<keyword evidence="3" id="KW-0812">Transmembrane</keyword>
<dbReference type="Pfam" id="PF06525">
    <property type="entry name" value="SoxE"/>
    <property type="match status" value="1"/>
</dbReference>
<dbReference type="Proteomes" id="UP000825123">
    <property type="component" value="Chromosome"/>
</dbReference>
<feature type="transmembrane region" description="Helical" evidence="3">
    <location>
        <begin position="6"/>
        <end position="30"/>
    </location>
</feature>
<protein>
    <recommendedName>
        <fullName evidence="2">Sulfocyanin</fullName>
    </recommendedName>
</protein>
<evidence type="ECO:0000259" key="5">
    <source>
        <dbReference type="Pfam" id="PF22852"/>
    </source>
</evidence>
<keyword evidence="7" id="KW-1185">Reference proteome</keyword>
<feature type="domain" description="Sulfocyanin-like C-terminal" evidence="4">
    <location>
        <begin position="52"/>
        <end position="196"/>
    </location>
</feature>
<dbReference type="EMBL" id="AP024597">
    <property type="protein sequence ID" value="BCU69603.1"/>
    <property type="molecule type" value="Genomic_DNA"/>
</dbReference>
<dbReference type="InterPro" id="IPR033138">
    <property type="entry name" value="Cu_oxidase_CS"/>
</dbReference>
<dbReference type="GO" id="GO:0005507">
    <property type="term" value="F:copper ion binding"/>
    <property type="evidence" value="ECO:0007669"/>
    <property type="project" value="UniProtKB-UniRule"/>
</dbReference>
<keyword evidence="3" id="KW-0472">Membrane</keyword>
<dbReference type="SUPFAM" id="SSF49503">
    <property type="entry name" value="Cupredoxins"/>
    <property type="match status" value="1"/>
</dbReference>
<dbReference type="NCBIfam" id="TIGR03094">
    <property type="entry name" value="sulfo_cyanin"/>
    <property type="match status" value="1"/>
</dbReference>
<reference evidence="6 7" key="1">
    <citation type="submission" date="2021-04" db="EMBL/GenBank/DDBJ databases">
        <title>Complete genome sequence of Stygiolobus sp. KN-1.</title>
        <authorList>
            <person name="Nakamura K."/>
            <person name="Sakai H."/>
            <person name="Kurosawa N."/>
        </authorList>
    </citation>
    <scope>NUCLEOTIDE SEQUENCE [LARGE SCALE GENOMIC DNA]</scope>
    <source>
        <strain evidence="6 7">KN-1</strain>
    </source>
</reference>
<evidence type="ECO:0000256" key="1">
    <source>
        <dbReference type="ARBA" id="ARBA00022723"/>
    </source>
</evidence>
<accession>A0A8D5U5D2</accession>
<keyword evidence="1" id="KW-0479">Metal-binding</keyword>
<dbReference type="AlphaFoldDB" id="A0A8D5U5D2"/>
<dbReference type="PIRSF" id="PIRSF022145">
    <property type="entry name" value="Sulfocyanin"/>
    <property type="match status" value="1"/>
</dbReference>
<organism evidence="6 7">
    <name type="scientific">Stygiolobus caldivivus</name>
    <dbReference type="NCBI Taxonomy" id="2824673"/>
    <lineage>
        <taxon>Archaea</taxon>
        <taxon>Thermoproteota</taxon>
        <taxon>Thermoprotei</taxon>
        <taxon>Sulfolobales</taxon>
        <taxon>Sulfolobaceae</taxon>
        <taxon>Stygiolobus</taxon>
    </lineage>
</organism>
<evidence type="ECO:0000313" key="6">
    <source>
        <dbReference type="EMBL" id="BCU69603.1"/>
    </source>
</evidence>
<feature type="domain" description="Sulfocyanin N-terminal" evidence="5">
    <location>
        <begin position="3"/>
        <end position="49"/>
    </location>
</feature>
<evidence type="ECO:0000259" key="4">
    <source>
        <dbReference type="Pfam" id="PF06525"/>
    </source>
</evidence>
<name>A0A8D5U5D2_9CREN</name>
<gene>
    <name evidence="6" type="ORF">KN1_09000</name>
</gene>
<dbReference type="InterPro" id="IPR008972">
    <property type="entry name" value="Cupredoxin"/>
</dbReference>
<evidence type="ECO:0000256" key="2">
    <source>
        <dbReference type="NCBIfam" id="TIGR03094"/>
    </source>
</evidence>
<proteinExistence type="predicted"/>
<evidence type="ECO:0000256" key="3">
    <source>
        <dbReference type="SAM" id="Phobius"/>
    </source>
</evidence>
<keyword evidence="3" id="KW-1133">Transmembrane helix</keyword>